<gene>
    <name evidence="1" type="ORF">PoB_001107800</name>
</gene>
<sequence length="134" mass="15256">MKVQDGVTLKYSVRAQCFTAAQSHSRWSVVYKAAFISRPGHQRLARPRALTPGGIKAVPLGINNKCISRTWPLVFITTHSAQLDPRLDPRPRFGEIFIHVYIHSLQKAVKYLLLVRLYLVCFIGSPHQTDLKYL</sequence>
<protein>
    <submittedName>
        <fullName evidence="1">Uncharacterized protein</fullName>
    </submittedName>
</protein>
<comment type="caution">
    <text evidence="1">The sequence shown here is derived from an EMBL/GenBank/DDBJ whole genome shotgun (WGS) entry which is preliminary data.</text>
</comment>
<accession>A0AAV3YPU0</accession>
<keyword evidence="2" id="KW-1185">Reference proteome</keyword>
<dbReference type="AlphaFoldDB" id="A0AAV3YPU0"/>
<proteinExistence type="predicted"/>
<dbReference type="EMBL" id="BLXT01001319">
    <property type="protein sequence ID" value="GFN84572.1"/>
    <property type="molecule type" value="Genomic_DNA"/>
</dbReference>
<evidence type="ECO:0000313" key="1">
    <source>
        <dbReference type="EMBL" id="GFN84572.1"/>
    </source>
</evidence>
<organism evidence="1 2">
    <name type="scientific">Plakobranchus ocellatus</name>
    <dbReference type="NCBI Taxonomy" id="259542"/>
    <lineage>
        <taxon>Eukaryota</taxon>
        <taxon>Metazoa</taxon>
        <taxon>Spiralia</taxon>
        <taxon>Lophotrochozoa</taxon>
        <taxon>Mollusca</taxon>
        <taxon>Gastropoda</taxon>
        <taxon>Heterobranchia</taxon>
        <taxon>Euthyneura</taxon>
        <taxon>Panpulmonata</taxon>
        <taxon>Sacoglossa</taxon>
        <taxon>Placobranchoidea</taxon>
        <taxon>Plakobranchidae</taxon>
        <taxon>Plakobranchus</taxon>
    </lineage>
</organism>
<name>A0AAV3YPU0_9GAST</name>
<evidence type="ECO:0000313" key="2">
    <source>
        <dbReference type="Proteomes" id="UP000735302"/>
    </source>
</evidence>
<reference evidence="1 2" key="1">
    <citation type="journal article" date="2021" name="Elife">
        <title>Chloroplast acquisition without the gene transfer in kleptoplastic sea slugs, Plakobranchus ocellatus.</title>
        <authorList>
            <person name="Maeda T."/>
            <person name="Takahashi S."/>
            <person name="Yoshida T."/>
            <person name="Shimamura S."/>
            <person name="Takaki Y."/>
            <person name="Nagai Y."/>
            <person name="Toyoda A."/>
            <person name="Suzuki Y."/>
            <person name="Arimoto A."/>
            <person name="Ishii H."/>
            <person name="Satoh N."/>
            <person name="Nishiyama T."/>
            <person name="Hasebe M."/>
            <person name="Maruyama T."/>
            <person name="Minagawa J."/>
            <person name="Obokata J."/>
            <person name="Shigenobu S."/>
        </authorList>
    </citation>
    <scope>NUCLEOTIDE SEQUENCE [LARGE SCALE GENOMIC DNA]</scope>
</reference>
<dbReference type="Proteomes" id="UP000735302">
    <property type="component" value="Unassembled WGS sequence"/>
</dbReference>